<dbReference type="OrthoDB" id="327074at2"/>
<evidence type="ECO:0000313" key="2">
    <source>
        <dbReference type="Proteomes" id="UP000297453"/>
    </source>
</evidence>
<comment type="caution">
    <text evidence="1">The sequence shown here is derived from an EMBL/GenBank/DDBJ whole genome shotgun (WGS) entry which is preliminary data.</text>
</comment>
<gene>
    <name evidence="1" type="ORF">EHO59_17370</name>
</gene>
<evidence type="ECO:0000313" key="1">
    <source>
        <dbReference type="EMBL" id="TGJ99612.1"/>
    </source>
</evidence>
<proteinExistence type="predicted"/>
<dbReference type="AlphaFoldDB" id="A0A4R9FMK8"/>
<dbReference type="Proteomes" id="UP000297453">
    <property type="component" value="Unassembled WGS sequence"/>
</dbReference>
<dbReference type="Pfam" id="PF03783">
    <property type="entry name" value="CsgG"/>
    <property type="match status" value="1"/>
</dbReference>
<sequence>MRRFVQFTLMFGVLLLFGFGNCKSLPRYDAQLTANAEISKATNAKYIVFPFEFAEGLSLKEVQENNQKIVSQRNREKAEAALFAAGATVLERSKVDKLLNEITLSKTGITESDGLNIGKLLNANYAVFGKVTNYGVARRRLRQHFAAEIILKGVNIETGVIVWECILKGHSPYNNGQQTLLDTENKLYEQFTKKFKEKAANPTN</sequence>
<dbReference type="RefSeq" id="WP_135589704.1">
    <property type="nucleotide sequence ID" value="NZ_RQEP01000019.1"/>
</dbReference>
<protein>
    <submittedName>
        <fullName evidence="1">Curli production assembly/transport component CsgG domain protein</fullName>
    </submittedName>
</protein>
<dbReference type="EMBL" id="RQEP01000019">
    <property type="protein sequence ID" value="TGJ99612.1"/>
    <property type="molecule type" value="Genomic_DNA"/>
</dbReference>
<name>A0A4R9FMK8_9LEPT</name>
<accession>A0A4R9FMK8</accession>
<dbReference type="GO" id="GO:0030288">
    <property type="term" value="C:outer membrane-bounded periplasmic space"/>
    <property type="evidence" value="ECO:0007669"/>
    <property type="project" value="InterPro"/>
</dbReference>
<dbReference type="InterPro" id="IPR005534">
    <property type="entry name" value="Curli_assmbl/transp-comp_CsgG"/>
</dbReference>
<dbReference type="Gene3D" id="3.40.50.10610">
    <property type="entry name" value="ABC-type transport auxiliary lipoprotein component"/>
    <property type="match status" value="1"/>
</dbReference>
<keyword evidence="2" id="KW-1185">Reference proteome</keyword>
<organism evidence="1 2">
    <name type="scientific">Leptospira semungkisensis</name>
    <dbReference type="NCBI Taxonomy" id="2484985"/>
    <lineage>
        <taxon>Bacteria</taxon>
        <taxon>Pseudomonadati</taxon>
        <taxon>Spirochaetota</taxon>
        <taxon>Spirochaetia</taxon>
        <taxon>Leptospirales</taxon>
        <taxon>Leptospiraceae</taxon>
        <taxon>Leptospira</taxon>
    </lineage>
</organism>
<reference evidence="1" key="1">
    <citation type="journal article" date="2019" name="PLoS Negl. Trop. Dis.">
        <title>Revisiting the worldwide diversity of Leptospira species in the environment.</title>
        <authorList>
            <person name="Vincent A.T."/>
            <person name="Schiettekatte O."/>
            <person name="Bourhy P."/>
            <person name="Veyrier F.J."/>
            <person name="Picardeau M."/>
        </authorList>
    </citation>
    <scope>NUCLEOTIDE SEQUENCE [LARGE SCALE GENOMIC DNA]</scope>
    <source>
        <strain evidence="1">SSS9</strain>
    </source>
</reference>